<organism evidence="2 3">
    <name type="scientific">Lachnellula suecica</name>
    <dbReference type="NCBI Taxonomy" id="602035"/>
    <lineage>
        <taxon>Eukaryota</taxon>
        <taxon>Fungi</taxon>
        <taxon>Dikarya</taxon>
        <taxon>Ascomycota</taxon>
        <taxon>Pezizomycotina</taxon>
        <taxon>Leotiomycetes</taxon>
        <taxon>Helotiales</taxon>
        <taxon>Lachnaceae</taxon>
        <taxon>Lachnellula</taxon>
    </lineage>
</organism>
<feature type="compositionally biased region" description="Basic and acidic residues" evidence="1">
    <location>
        <begin position="75"/>
        <end position="99"/>
    </location>
</feature>
<protein>
    <submittedName>
        <fullName evidence="2">UPF0592 membrane protein</fullName>
    </submittedName>
</protein>
<feature type="compositionally biased region" description="Basic and acidic residues" evidence="1">
    <location>
        <begin position="172"/>
        <end position="187"/>
    </location>
</feature>
<reference evidence="2 3" key="1">
    <citation type="submission" date="2018-05" db="EMBL/GenBank/DDBJ databases">
        <title>Genome sequencing and assembly of the regulated plant pathogen Lachnellula willkommii and related sister species for the development of diagnostic species identification markers.</title>
        <authorList>
            <person name="Giroux E."/>
            <person name="Bilodeau G."/>
        </authorList>
    </citation>
    <scope>NUCLEOTIDE SEQUENCE [LARGE SCALE GENOMIC DNA]</scope>
    <source>
        <strain evidence="2 3">CBS 268.59</strain>
    </source>
</reference>
<evidence type="ECO:0000313" key="2">
    <source>
        <dbReference type="EMBL" id="TVY65579.1"/>
    </source>
</evidence>
<feature type="region of interest" description="Disordered" evidence="1">
    <location>
        <begin position="1"/>
        <end position="287"/>
    </location>
</feature>
<dbReference type="AlphaFoldDB" id="A0A8T9BYT9"/>
<feature type="region of interest" description="Disordered" evidence="1">
    <location>
        <begin position="412"/>
        <end position="436"/>
    </location>
</feature>
<dbReference type="Pfam" id="PF08578">
    <property type="entry name" value="DUF1765"/>
    <property type="match status" value="1"/>
</dbReference>
<accession>A0A8T9BYT9</accession>
<dbReference type="PANTHER" id="PTHR37988">
    <property type="entry name" value="UPF0592 MEMBRANE PROTEIN C7D4.03C"/>
    <property type="match status" value="1"/>
</dbReference>
<dbReference type="PANTHER" id="PTHR37988:SF1">
    <property type="entry name" value="UPF0592 MEMBRANE PROTEIN C7D4.03C"/>
    <property type="match status" value="1"/>
</dbReference>
<dbReference type="OrthoDB" id="296767at2759"/>
<feature type="compositionally biased region" description="Low complexity" evidence="1">
    <location>
        <begin position="247"/>
        <end position="268"/>
    </location>
</feature>
<evidence type="ECO:0000256" key="1">
    <source>
        <dbReference type="SAM" id="MobiDB-lite"/>
    </source>
</evidence>
<name>A0A8T9BYT9_9HELO</name>
<sequence length="931" mass="105056">MSFARSHSSPNIPELAKFDFKRPPTSRQDESLPRSASFSCLPSPEIQEPSESELLRIGSAADIPPESARENGTPTKKETKAGNRLSKDKQEERPKLERVGRRKSLVARPKSWIQRYKGGSPERQNALEPTNTTTPADAPPVPSISKSIRDKSVSESFATFARKSWMTSSRSPSRERIPGKDMEKEGQPTEDLTTPSKPIPTARRSSGWGPKLERTPTAKSSSSPPKPSRRDSTFMKMKKRPQSVIMNLTARNSANSSTSSLPSSLMDRSTPRTSIDKVPPLPKAPSAEKLQSLEINSKRKDELWSAFRSIENDFSKFQAKSWSLKTNVVRQSLLPFLRNHASHPSNKTLRPEDLDRRITILNKWWSGLLEVLDGRQNQTVSGVDRPILLDACYAIMTRPEWRLSPSLFAPLSERSTNRSDQSRPPMSKKKSSGSLNSSVTQFMTESVYHNARNLFIQNLLAQMSFVVDKMSLRHAPASLVTFCGKAAAYTFFFVPGAAEVMVRIWKLQADTLRRVTDELGMPRRPNRIDVEEVVAAFPSHVHGLGWTSPKSMAAQLHQNPYLPVMVSKIQWYGPWVARWCGRDSDLFFVFAKHYHILAEEFLPADIPITDKACAPGFVLVQAQILTALDATIHRQPAAEPPPITFDDVLAGADASAAALPMPSNNSARLMAENRLIMLLRDFISERPSDYESARITFAEAFGKMMQATARRTSLFDHNACFVLCDFMEEALNIFVRFHLASGLESDYIDWYFWLDVCKKMLESENSMSEIRLFAFLYGAWNMVASDERRKEIMCLEWLLTDETFDKYFNHWCPMVRAYYMRLLCWRLCRDDGEATALDTKIFNIVSIRIKSTWAHYLHLKQTAEKSRMLPPSTAPCHPAPGRRLLIIRNDNQSPAASLLLNFDGIMPSTTTPGTTQPTAYKRHSSLATIVK</sequence>
<feature type="compositionally biased region" description="Basic and acidic residues" evidence="1">
    <location>
        <begin position="16"/>
        <end position="32"/>
    </location>
</feature>
<dbReference type="Proteomes" id="UP000469558">
    <property type="component" value="Unassembled WGS sequence"/>
</dbReference>
<comment type="caution">
    <text evidence="2">The sequence shown here is derived from an EMBL/GenBank/DDBJ whole genome shotgun (WGS) entry which is preliminary data.</text>
</comment>
<proteinExistence type="predicted"/>
<keyword evidence="3" id="KW-1185">Reference proteome</keyword>
<feature type="non-terminal residue" evidence="2">
    <location>
        <position position="1"/>
    </location>
</feature>
<dbReference type="EMBL" id="QGMK01001687">
    <property type="protein sequence ID" value="TVY65579.1"/>
    <property type="molecule type" value="Genomic_DNA"/>
</dbReference>
<gene>
    <name evidence="2" type="ORF">LSUE1_G008698</name>
</gene>
<feature type="compositionally biased region" description="Polar residues" evidence="1">
    <location>
        <begin position="1"/>
        <end position="11"/>
    </location>
</feature>
<evidence type="ECO:0000313" key="3">
    <source>
        <dbReference type="Proteomes" id="UP000469558"/>
    </source>
</evidence>
<dbReference type="InterPro" id="IPR013887">
    <property type="entry name" value="UPF0592"/>
</dbReference>